<evidence type="ECO:0000256" key="6">
    <source>
        <dbReference type="ARBA" id="ARBA00022777"/>
    </source>
</evidence>
<dbReference type="InterPro" id="IPR050629">
    <property type="entry name" value="STE20/SPS1-PAK"/>
</dbReference>
<evidence type="ECO:0000256" key="4">
    <source>
        <dbReference type="ARBA" id="ARBA00022679"/>
    </source>
</evidence>
<feature type="region of interest" description="Disordered" evidence="11">
    <location>
        <begin position="538"/>
        <end position="559"/>
    </location>
</feature>
<dbReference type="InterPro" id="IPR000719">
    <property type="entry name" value="Prot_kinase_dom"/>
</dbReference>
<evidence type="ECO:0000256" key="2">
    <source>
        <dbReference type="ARBA" id="ARBA00012513"/>
    </source>
</evidence>
<evidence type="ECO:0000313" key="14">
    <source>
        <dbReference type="Proteomes" id="UP000324800"/>
    </source>
</evidence>
<keyword evidence="4" id="KW-0808">Transferase</keyword>
<dbReference type="PROSITE" id="PS00108">
    <property type="entry name" value="PROTEIN_KINASE_ST"/>
    <property type="match status" value="1"/>
</dbReference>
<accession>A0A5J4UZH4</accession>
<sequence>MDKDNQLLEKQGYQILKTIGKGSFGQVFLVYNEQYGVIAAKVVKEEDFNLGEWQTGFRIARGKQNPFVLEYHSANLYGENAIILMGYANIGSLDILIEQKKDIPIPIIRVIMKQLFEGLSMMHEKGFIHRDIKGQNILLHSPTGSGRIVLKIADFGLVKAQKEPQKSTVMSVAGTLPYMASELIFESEDEEDGQVKADEKIDVWASGITLIRPKSLNDDLLWDLLMKLLAFDRKQRISASDALRHPFFTSQKAINEISPQAIQLANQAQMAQQQGDKSMTRFDTEASLQLPYTDVQQFLNNDPEIEMARIRKQLPTKIDSRVMPDPVIHASMLGKEQQQISLPYIQPVVPKQQITPPPYQQQITLPVIPKQQTPQPPIKQQSPSTISSQELEDKYEACIECDSCHKQIKFSEYQDHFDAHLAQQPITAPKLVAVPYTPIKYQNSHSPPPNQKITPPQIKQQITPPYNPQQPIIALQTTPLIAPRNAAPPVVQQQQSPSTISSQEQDNDLELIECDSCHKKIKFSDYQNHFNEHLTQQRQQQEQIRQNPTIPQTPIDARNSPPPVIPLQISSPKVPQTKLTTNLPPALHYTYKTAQI</sequence>
<feature type="domain" description="Protein kinase" evidence="12">
    <location>
        <begin position="13"/>
        <end position="248"/>
    </location>
</feature>
<evidence type="ECO:0000256" key="11">
    <source>
        <dbReference type="SAM" id="MobiDB-lite"/>
    </source>
</evidence>
<dbReference type="InterPro" id="IPR011009">
    <property type="entry name" value="Kinase-like_dom_sf"/>
</dbReference>
<dbReference type="PROSITE" id="PS00107">
    <property type="entry name" value="PROTEIN_KINASE_ATP"/>
    <property type="match status" value="1"/>
</dbReference>
<evidence type="ECO:0000259" key="12">
    <source>
        <dbReference type="PROSITE" id="PS50011"/>
    </source>
</evidence>
<dbReference type="AlphaFoldDB" id="A0A5J4UZH4"/>
<dbReference type="InterPro" id="IPR017441">
    <property type="entry name" value="Protein_kinase_ATP_BS"/>
</dbReference>
<evidence type="ECO:0000256" key="3">
    <source>
        <dbReference type="ARBA" id="ARBA00022527"/>
    </source>
</evidence>
<dbReference type="OrthoDB" id="10252171at2759"/>
<keyword evidence="3" id="KW-0723">Serine/threonine-protein kinase</keyword>
<dbReference type="GO" id="GO:0005737">
    <property type="term" value="C:cytoplasm"/>
    <property type="evidence" value="ECO:0007669"/>
    <property type="project" value="TreeGrafter"/>
</dbReference>
<dbReference type="EMBL" id="SNRW01010743">
    <property type="protein sequence ID" value="KAA6376126.1"/>
    <property type="molecule type" value="Genomic_DNA"/>
</dbReference>
<gene>
    <name evidence="13" type="ORF">EZS28_028347</name>
</gene>
<dbReference type="GO" id="GO:0005524">
    <property type="term" value="F:ATP binding"/>
    <property type="evidence" value="ECO:0007669"/>
    <property type="project" value="UniProtKB-UniRule"/>
</dbReference>
<evidence type="ECO:0000256" key="10">
    <source>
        <dbReference type="PROSITE-ProRule" id="PRU10141"/>
    </source>
</evidence>
<evidence type="ECO:0000256" key="5">
    <source>
        <dbReference type="ARBA" id="ARBA00022741"/>
    </source>
</evidence>
<protein>
    <recommendedName>
        <fullName evidence="2">non-specific serine/threonine protein kinase</fullName>
        <ecNumber evidence="2">2.7.11.1</ecNumber>
    </recommendedName>
</protein>
<dbReference type="SUPFAM" id="SSF56112">
    <property type="entry name" value="Protein kinase-like (PK-like)"/>
    <property type="match status" value="1"/>
</dbReference>
<dbReference type="SMART" id="SM00220">
    <property type="entry name" value="S_TKc"/>
    <property type="match status" value="1"/>
</dbReference>
<evidence type="ECO:0000256" key="9">
    <source>
        <dbReference type="ARBA" id="ARBA00048679"/>
    </source>
</evidence>
<evidence type="ECO:0000256" key="7">
    <source>
        <dbReference type="ARBA" id="ARBA00022840"/>
    </source>
</evidence>
<evidence type="ECO:0000313" key="13">
    <source>
        <dbReference type="EMBL" id="KAA6376126.1"/>
    </source>
</evidence>
<name>A0A5J4UZH4_9EUKA</name>
<keyword evidence="6 13" id="KW-0418">Kinase</keyword>
<dbReference type="PANTHER" id="PTHR48012:SF10">
    <property type="entry name" value="FI20177P1"/>
    <property type="match status" value="1"/>
</dbReference>
<dbReference type="EC" id="2.7.11.1" evidence="2"/>
<dbReference type="InterPro" id="IPR008271">
    <property type="entry name" value="Ser/Thr_kinase_AS"/>
</dbReference>
<organism evidence="13 14">
    <name type="scientific">Streblomastix strix</name>
    <dbReference type="NCBI Taxonomy" id="222440"/>
    <lineage>
        <taxon>Eukaryota</taxon>
        <taxon>Metamonada</taxon>
        <taxon>Preaxostyla</taxon>
        <taxon>Oxymonadida</taxon>
        <taxon>Streblomastigidae</taxon>
        <taxon>Streblomastix</taxon>
    </lineage>
</organism>
<keyword evidence="5 10" id="KW-0547">Nucleotide-binding</keyword>
<dbReference type="PROSITE" id="PS50011">
    <property type="entry name" value="PROTEIN_KINASE_DOM"/>
    <property type="match status" value="1"/>
</dbReference>
<comment type="similarity">
    <text evidence="1">Belongs to the protein kinase superfamily. STE Ser/Thr protein kinase family. STE20 subfamily.</text>
</comment>
<evidence type="ECO:0000256" key="8">
    <source>
        <dbReference type="ARBA" id="ARBA00047899"/>
    </source>
</evidence>
<dbReference type="CDD" id="cd00180">
    <property type="entry name" value="PKc"/>
    <property type="match status" value="1"/>
</dbReference>
<dbReference type="PANTHER" id="PTHR48012">
    <property type="entry name" value="STERILE20-LIKE KINASE, ISOFORM B-RELATED"/>
    <property type="match status" value="1"/>
</dbReference>
<dbReference type="GO" id="GO:0004674">
    <property type="term" value="F:protein serine/threonine kinase activity"/>
    <property type="evidence" value="ECO:0007669"/>
    <property type="project" value="UniProtKB-KW"/>
</dbReference>
<dbReference type="Proteomes" id="UP000324800">
    <property type="component" value="Unassembled WGS sequence"/>
</dbReference>
<comment type="caution">
    <text evidence="13">The sequence shown here is derived from an EMBL/GenBank/DDBJ whole genome shotgun (WGS) entry which is preliminary data.</text>
</comment>
<comment type="catalytic activity">
    <reaction evidence="9">
        <text>L-seryl-[protein] + ATP = O-phospho-L-seryl-[protein] + ADP + H(+)</text>
        <dbReference type="Rhea" id="RHEA:17989"/>
        <dbReference type="Rhea" id="RHEA-COMP:9863"/>
        <dbReference type="Rhea" id="RHEA-COMP:11604"/>
        <dbReference type="ChEBI" id="CHEBI:15378"/>
        <dbReference type="ChEBI" id="CHEBI:29999"/>
        <dbReference type="ChEBI" id="CHEBI:30616"/>
        <dbReference type="ChEBI" id="CHEBI:83421"/>
        <dbReference type="ChEBI" id="CHEBI:456216"/>
        <dbReference type="EC" id="2.7.11.1"/>
    </reaction>
</comment>
<dbReference type="Gene3D" id="1.10.510.10">
    <property type="entry name" value="Transferase(Phosphotransferase) domain 1"/>
    <property type="match status" value="1"/>
</dbReference>
<evidence type="ECO:0000256" key="1">
    <source>
        <dbReference type="ARBA" id="ARBA00008874"/>
    </source>
</evidence>
<dbReference type="Pfam" id="PF00069">
    <property type="entry name" value="Pkinase"/>
    <property type="match status" value="1"/>
</dbReference>
<proteinExistence type="inferred from homology"/>
<comment type="catalytic activity">
    <reaction evidence="8">
        <text>L-threonyl-[protein] + ATP = O-phospho-L-threonyl-[protein] + ADP + H(+)</text>
        <dbReference type="Rhea" id="RHEA:46608"/>
        <dbReference type="Rhea" id="RHEA-COMP:11060"/>
        <dbReference type="Rhea" id="RHEA-COMP:11605"/>
        <dbReference type="ChEBI" id="CHEBI:15378"/>
        <dbReference type="ChEBI" id="CHEBI:30013"/>
        <dbReference type="ChEBI" id="CHEBI:30616"/>
        <dbReference type="ChEBI" id="CHEBI:61977"/>
        <dbReference type="ChEBI" id="CHEBI:456216"/>
        <dbReference type="EC" id="2.7.11.1"/>
    </reaction>
</comment>
<feature type="binding site" evidence="10">
    <location>
        <position position="41"/>
    </location>
    <ligand>
        <name>ATP</name>
        <dbReference type="ChEBI" id="CHEBI:30616"/>
    </ligand>
</feature>
<keyword evidence="7 10" id="KW-0067">ATP-binding</keyword>
<reference evidence="13 14" key="1">
    <citation type="submission" date="2019-03" db="EMBL/GenBank/DDBJ databases">
        <title>Single cell metagenomics reveals metabolic interactions within the superorganism composed of flagellate Streblomastix strix and complex community of Bacteroidetes bacteria on its surface.</title>
        <authorList>
            <person name="Treitli S.C."/>
            <person name="Kolisko M."/>
            <person name="Husnik F."/>
            <person name="Keeling P."/>
            <person name="Hampl V."/>
        </authorList>
    </citation>
    <scope>NUCLEOTIDE SEQUENCE [LARGE SCALE GENOMIC DNA]</scope>
    <source>
        <strain evidence="13">ST1C</strain>
    </source>
</reference>